<organism evidence="1 2">
    <name type="scientific">Algoriphagus aquimarinus</name>
    <dbReference type="NCBI Taxonomy" id="237018"/>
    <lineage>
        <taxon>Bacteria</taxon>
        <taxon>Pseudomonadati</taxon>
        <taxon>Bacteroidota</taxon>
        <taxon>Cytophagia</taxon>
        <taxon>Cytophagales</taxon>
        <taxon>Cyclobacteriaceae</taxon>
        <taxon>Algoriphagus</taxon>
    </lineage>
</organism>
<protein>
    <submittedName>
        <fullName evidence="1">ThiS family protein</fullName>
    </submittedName>
</protein>
<sequence length="78" mass="8524">MITINYFGNIAEAAQSDSETLDLKSVSLEDLLSLLDTKYGISKFQFQVAVNRKIISTKQGLSLSDRDEIALLPPFSGG</sequence>
<dbReference type="Pfam" id="PF02597">
    <property type="entry name" value="ThiS"/>
    <property type="match status" value="1"/>
</dbReference>
<reference evidence="1 2" key="1">
    <citation type="submission" date="2016-10" db="EMBL/GenBank/DDBJ databases">
        <authorList>
            <person name="de Groot N.N."/>
        </authorList>
    </citation>
    <scope>NUCLEOTIDE SEQUENCE [LARGE SCALE GENOMIC DNA]</scope>
    <source>
        <strain evidence="1 2">DSM 23399</strain>
    </source>
</reference>
<dbReference type="EMBL" id="FOKK01000001">
    <property type="protein sequence ID" value="SFA79168.1"/>
    <property type="molecule type" value="Genomic_DNA"/>
</dbReference>
<dbReference type="RefSeq" id="WP_092894440.1">
    <property type="nucleotide sequence ID" value="NZ_CAXBKE010000045.1"/>
</dbReference>
<gene>
    <name evidence="1" type="ORF">SAMN04489723_101346</name>
</gene>
<dbReference type="Gene3D" id="3.10.20.30">
    <property type="match status" value="1"/>
</dbReference>
<dbReference type="InterPro" id="IPR012675">
    <property type="entry name" value="Beta-grasp_dom_sf"/>
</dbReference>
<keyword evidence="2" id="KW-1185">Reference proteome</keyword>
<dbReference type="STRING" id="237018.SAMN04489723_101346"/>
<proteinExistence type="predicted"/>
<evidence type="ECO:0000313" key="2">
    <source>
        <dbReference type="Proteomes" id="UP000198790"/>
    </source>
</evidence>
<dbReference type="SUPFAM" id="SSF54285">
    <property type="entry name" value="MoaD/ThiS"/>
    <property type="match status" value="1"/>
</dbReference>
<dbReference type="Proteomes" id="UP000198790">
    <property type="component" value="Unassembled WGS sequence"/>
</dbReference>
<dbReference type="OrthoDB" id="598356at2"/>
<dbReference type="InterPro" id="IPR016155">
    <property type="entry name" value="Mopterin_synth/thiamin_S_b"/>
</dbReference>
<name>A0A1I0VSG0_9BACT</name>
<evidence type="ECO:0000313" key="1">
    <source>
        <dbReference type="EMBL" id="SFA79168.1"/>
    </source>
</evidence>
<dbReference type="InterPro" id="IPR003749">
    <property type="entry name" value="ThiS/MoaD-like"/>
</dbReference>
<accession>A0A1I0VSG0</accession>
<dbReference type="AlphaFoldDB" id="A0A1I0VSG0"/>